<dbReference type="SUPFAM" id="SSF55486">
    <property type="entry name" value="Metalloproteases ('zincins'), catalytic domain"/>
    <property type="match status" value="1"/>
</dbReference>
<evidence type="ECO:0000256" key="13">
    <source>
        <dbReference type="SAM" id="SignalP"/>
    </source>
</evidence>
<evidence type="ECO:0000256" key="3">
    <source>
        <dbReference type="ARBA" id="ARBA00010136"/>
    </source>
</evidence>
<feature type="chain" id="PRO_5038766731" description="Aminopeptidase N" evidence="13">
    <location>
        <begin position="22"/>
        <end position="479"/>
    </location>
</feature>
<keyword evidence="17" id="KW-1185">Reference proteome</keyword>
<keyword evidence="13" id="KW-0732">Signal</keyword>
<reference evidence="16 17" key="1">
    <citation type="submission" date="2020-08" db="EMBL/GenBank/DDBJ databases">
        <title>Sequencing the genomes of 1000 actinobacteria strains.</title>
        <authorList>
            <person name="Klenk H.-P."/>
        </authorList>
    </citation>
    <scope>NUCLEOTIDE SEQUENCE [LARGE SCALE GENOMIC DNA]</scope>
    <source>
        <strain evidence="16 17">DSM 45362</strain>
    </source>
</reference>
<dbReference type="GO" id="GO:0008237">
    <property type="term" value="F:metallopeptidase activity"/>
    <property type="evidence" value="ECO:0007669"/>
    <property type="project" value="UniProtKB-KW"/>
</dbReference>
<feature type="domain" description="Peptidase M1 membrane alanine aminopeptidase" evidence="14">
    <location>
        <begin position="330"/>
        <end position="469"/>
    </location>
</feature>
<comment type="catalytic activity">
    <reaction evidence="1">
        <text>Release of an N-terminal amino acid, Xaa-|-Yaa- from a peptide, amide or arylamide. Xaa is preferably Ala, but may be most amino acids including Pro (slow action). When a terminal hydrophobic residue is followed by a prolyl residue, the two may be released as an intact Xaa-Pro dipeptide.</text>
        <dbReference type="EC" id="3.4.11.2"/>
    </reaction>
</comment>
<gene>
    <name evidence="16" type="ORF">F4553_004935</name>
</gene>
<evidence type="ECO:0000256" key="6">
    <source>
        <dbReference type="ARBA" id="ARBA00022670"/>
    </source>
</evidence>
<dbReference type="GO" id="GO:0016285">
    <property type="term" value="F:alanyl aminopeptidase activity"/>
    <property type="evidence" value="ECO:0007669"/>
    <property type="project" value="UniProtKB-EC"/>
</dbReference>
<keyword evidence="6" id="KW-0645">Protease</keyword>
<dbReference type="Pfam" id="PF17900">
    <property type="entry name" value="Peptidase_M1_N"/>
    <property type="match status" value="1"/>
</dbReference>
<dbReference type="InterPro" id="IPR027268">
    <property type="entry name" value="Peptidase_M4/M1_CTD_sf"/>
</dbReference>
<evidence type="ECO:0000256" key="10">
    <source>
        <dbReference type="ARBA" id="ARBA00023049"/>
    </source>
</evidence>
<dbReference type="Proteomes" id="UP000587527">
    <property type="component" value="Unassembled WGS sequence"/>
</dbReference>
<proteinExistence type="inferred from homology"/>
<dbReference type="PANTHER" id="PTHR11533:SF297">
    <property type="entry name" value="AMINOPEPTIDASE N"/>
    <property type="match status" value="1"/>
</dbReference>
<keyword evidence="10" id="KW-0482">Metalloprotease</keyword>
<evidence type="ECO:0000256" key="1">
    <source>
        <dbReference type="ARBA" id="ARBA00000098"/>
    </source>
</evidence>
<accession>A0A841BVQ1</accession>
<evidence type="ECO:0000256" key="12">
    <source>
        <dbReference type="ARBA" id="ARBA00031533"/>
    </source>
</evidence>
<dbReference type="GO" id="GO:0006508">
    <property type="term" value="P:proteolysis"/>
    <property type="evidence" value="ECO:0007669"/>
    <property type="project" value="UniProtKB-KW"/>
</dbReference>
<evidence type="ECO:0000313" key="16">
    <source>
        <dbReference type="EMBL" id="MBB5871556.1"/>
    </source>
</evidence>
<sequence>MDRRFGAAAACAALILVGCSAGRPIALPDPPEPQSVSSSPSVPGVGDPGVHDPYFAHYGNGGYDVTAYALKIKYDPASGNLTGDVTITATAKQELRQFNLDLHGFTIDKIEIDKAAATFSRAADELTVKPATAIASGATFATRVTYAGIPQPITGSGLGSTGFLKSDETVFVAGQPEAASTWFPVNDHPSDKALYTIAITAPTASEVISNGVLEGQDKQPGWTTWRWREDQPMASYLATLAIGKFRVVESTHKGKPVRIAIAARIPVGQVDEAVAKTPEICDYLGGFFGDYPFDAYGAIVIDDPRVGFALETQSRPIYAASMIGGGDRGGIVAHELTHQWFGDSVSIADWRQIWLNEGFATYGQWMWVEHVGGDTVDESFEDNFSNASSAIWQVAPGDPGRTRVFDRSVYYRGAMTLHALRLTVGDDKFFQILKTWAAEKRNGNATTAEFVAHAEKISGAELSALFDAWLFGKGRPAHP</sequence>
<keyword evidence="8" id="KW-0378">Hydrolase</keyword>
<protein>
    <recommendedName>
        <fullName evidence="5">Aminopeptidase N</fullName>
        <ecNumber evidence="4">3.4.11.2</ecNumber>
    </recommendedName>
    <alternativeName>
        <fullName evidence="11">Alanine aminopeptidase</fullName>
    </alternativeName>
    <alternativeName>
        <fullName evidence="12">Lysyl aminopeptidase</fullName>
    </alternativeName>
</protein>
<keyword evidence="16" id="KW-0031">Aminopeptidase</keyword>
<dbReference type="EMBL" id="JACHMN010000002">
    <property type="protein sequence ID" value="MBB5871556.1"/>
    <property type="molecule type" value="Genomic_DNA"/>
</dbReference>
<evidence type="ECO:0000256" key="11">
    <source>
        <dbReference type="ARBA" id="ARBA00029811"/>
    </source>
</evidence>
<organism evidence="16 17">
    <name type="scientific">Allocatelliglobosispora scoriae</name>
    <dbReference type="NCBI Taxonomy" id="643052"/>
    <lineage>
        <taxon>Bacteria</taxon>
        <taxon>Bacillati</taxon>
        <taxon>Actinomycetota</taxon>
        <taxon>Actinomycetes</taxon>
        <taxon>Micromonosporales</taxon>
        <taxon>Micromonosporaceae</taxon>
        <taxon>Allocatelliglobosispora</taxon>
    </lineage>
</organism>
<dbReference type="InterPro" id="IPR045357">
    <property type="entry name" value="Aminopeptidase_N-like_N"/>
</dbReference>
<dbReference type="Gene3D" id="1.10.390.10">
    <property type="entry name" value="Neutral Protease Domain 2"/>
    <property type="match status" value="1"/>
</dbReference>
<dbReference type="GO" id="GO:0008270">
    <property type="term" value="F:zinc ion binding"/>
    <property type="evidence" value="ECO:0007669"/>
    <property type="project" value="InterPro"/>
</dbReference>
<evidence type="ECO:0000313" key="17">
    <source>
        <dbReference type="Proteomes" id="UP000587527"/>
    </source>
</evidence>
<dbReference type="InterPro" id="IPR014782">
    <property type="entry name" value="Peptidase_M1_dom"/>
</dbReference>
<comment type="similarity">
    <text evidence="3">Belongs to the peptidase M1 family.</text>
</comment>
<keyword evidence="7" id="KW-0479">Metal-binding</keyword>
<dbReference type="Gene3D" id="2.60.40.1730">
    <property type="entry name" value="tricorn interacting facor f3 domain"/>
    <property type="match status" value="1"/>
</dbReference>
<dbReference type="PRINTS" id="PR00756">
    <property type="entry name" value="ALADIPTASE"/>
</dbReference>
<keyword evidence="9" id="KW-0862">Zinc</keyword>
<evidence type="ECO:0000256" key="5">
    <source>
        <dbReference type="ARBA" id="ARBA00015611"/>
    </source>
</evidence>
<dbReference type="InterPro" id="IPR042097">
    <property type="entry name" value="Aminopeptidase_N-like_N_sf"/>
</dbReference>
<dbReference type="AlphaFoldDB" id="A0A841BVQ1"/>
<dbReference type="PANTHER" id="PTHR11533">
    <property type="entry name" value="PROTEASE M1 ZINC METALLOPROTEASE"/>
    <property type="match status" value="1"/>
</dbReference>
<evidence type="ECO:0000256" key="7">
    <source>
        <dbReference type="ARBA" id="ARBA00022723"/>
    </source>
</evidence>
<dbReference type="RefSeq" id="WP_184839697.1">
    <property type="nucleotide sequence ID" value="NZ_JACHMN010000002.1"/>
</dbReference>
<feature type="signal peptide" evidence="13">
    <location>
        <begin position="1"/>
        <end position="21"/>
    </location>
</feature>
<dbReference type="Pfam" id="PF01433">
    <property type="entry name" value="Peptidase_M1"/>
    <property type="match status" value="1"/>
</dbReference>
<evidence type="ECO:0000256" key="2">
    <source>
        <dbReference type="ARBA" id="ARBA00001947"/>
    </source>
</evidence>
<comment type="cofactor">
    <cofactor evidence="2">
        <name>Zn(2+)</name>
        <dbReference type="ChEBI" id="CHEBI:29105"/>
    </cofactor>
</comment>
<evidence type="ECO:0000256" key="9">
    <source>
        <dbReference type="ARBA" id="ARBA00022833"/>
    </source>
</evidence>
<dbReference type="EC" id="3.4.11.2" evidence="4"/>
<dbReference type="InterPro" id="IPR050344">
    <property type="entry name" value="Peptidase_M1_aminopeptidases"/>
</dbReference>
<evidence type="ECO:0000256" key="4">
    <source>
        <dbReference type="ARBA" id="ARBA00012564"/>
    </source>
</evidence>
<feature type="domain" description="Aminopeptidase N-like N-terminal" evidence="15">
    <location>
        <begin position="67"/>
        <end position="237"/>
    </location>
</feature>
<evidence type="ECO:0000256" key="8">
    <source>
        <dbReference type="ARBA" id="ARBA00022801"/>
    </source>
</evidence>
<name>A0A841BVQ1_9ACTN</name>
<comment type="caution">
    <text evidence="16">The sequence shown here is derived from an EMBL/GenBank/DDBJ whole genome shotgun (WGS) entry which is preliminary data.</text>
</comment>
<dbReference type="SUPFAM" id="SSF63737">
    <property type="entry name" value="Leukotriene A4 hydrolase N-terminal domain"/>
    <property type="match status" value="1"/>
</dbReference>
<evidence type="ECO:0000259" key="15">
    <source>
        <dbReference type="Pfam" id="PF17900"/>
    </source>
</evidence>
<dbReference type="PROSITE" id="PS51257">
    <property type="entry name" value="PROKAR_LIPOPROTEIN"/>
    <property type="match status" value="1"/>
</dbReference>
<evidence type="ECO:0000259" key="14">
    <source>
        <dbReference type="Pfam" id="PF01433"/>
    </source>
</evidence>
<dbReference type="CDD" id="cd09603">
    <property type="entry name" value="M1_APN_like"/>
    <property type="match status" value="1"/>
</dbReference>
<dbReference type="InterPro" id="IPR001930">
    <property type="entry name" value="Peptidase_M1"/>
</dbReference>